<dbReference type="PROSITE" id="PS50088">
    <property type="entry name" value="ANK_REPEAT"/>
    <property type="match status" value="1"/>
</dbReference>
<protein>
    <submittedName>
        <fullName evidence="8">2-5A-dependent ribonuclease-like</fullName>
    </submittedName>
</protein>
<dbReference type="InterPro" id="IPR050776">
    <property type="entry name" value="Ank_Repeat/CDKN_Inhibitor"/>
</dbReference>
<keyword evidence="3" id="KW-0131">Cell cycle</keyword>
<dbReference type="RefSeq" id="XP_004412971.1">
    <property type="nucleotide sequence ID" value="XM_004412914.1"/>
</dbReference>
<feature type="region of interest" description="Disordered" evidence="6">
    <location>
        <begin position="139"/>
        <end position="186"/>
    </location>
</feature>
<gene>
    <name evidence="8" type="primary">LOC101378797</name>
</gene>
<dbReference type="GO" id="GO:2000045">
    <property type="term" value="P:regulation of G1/S transition of mitotic cell cycle"/>
    <property type="evidence" value="ECO:0007669"/>
    <property type="project" value="TreeGrafter"/>
</dbReference>
<evidence type="ECO:0000256" key="4">
    <source>
        <dbReference type="ARBA" id="ARBA00038438"/>
    </source>
</evidence>
<accession>A0A9B0H8Z8</accession>
<keyword evidence="2 5" id="KW-0040">ANK repeat</keyword>
<organism evidence="7 8">
    <name type="scientific">Odobenus rosmarus divergens</name>
    <name type="common">Pacific walrus</name>
    <dbReference type="NCBI Taxonomy" id="9708"/>
    <lineage>
        <taxon>Eukaryota</taxon>
        <taxon>Metazoa</taxon>
        <taxon>Chordata</taxon>
        <taxon>Craniata</taxon>
        <taxon>Vertebrata</taxon>
        <taxon>Euteleostomi</taxon>
        <taxon>Mammalia</taxon>
        <taxon>Eutheria</taxon>
        <taxon>Laurasiatheria</taxon>
        <taxon>Carnivora</taxon>
        <taxon>Caniformia</taxon>
        <taxon>Pinnipedia</taxon>
        <taxon>Odobenidae</taxon>
        <taxon>Odobenus</taxon>
    </lineage>
</organism>
<evidence type="ECO:0000256" key="2">
    <source>
        <dbReference type="ARBA" id="ARBA00023043"/>
    </source>
</evidence>
<proteinExistence type="inferred from homology"/>
<dbReference type="Gene3D" id="1.25.40.20">
    <property type="entry name" value="Ankyrin repeat-containing domain"/>
    <property type="match status" value="1"/>
</dbReference>
<dbReference type="FunFam" id="1.25.40.20:FF:000107">
    <property type="entry name" value="cyclin-dependent kinase 4 inhibitor B"/>
    <property type="match status" value="1"/>
</dbReference>
<dbReference type="GO" id="GO:0019901">
    <property type="term" value="F:protein kinase binding"/>
    <property type="evidence" value="ECO:0007669"/>
    <property type="project" value="TreeGrafter"/>
</dbReference>
<dbReference type="SUPFAM" id="SSF48403">
    <property type="entry name" value="Ankyrin repeat"/>
    <property type="match status" value="1"/>
</dbReference>
<evidence type="ECO:0000256" key="6">
    <source>
        <dbReference type="SAM" id="MobiDB-lite"/>
    </source>
</evidence>
<dbReference type="InterPro" id="IPR036770">
    <property type="entry name" value="Ankyrin_rpt-contain_sf"/>
</dbReference>
<evidence type="ECO:0000256" key="5">
    <source>
        <dbReference type="PROSITE-ProRule" id="PRU00023"/>
    </source>
</evidence>
<dbReference type="InterPro" id="IPR002110">
    <property type="entry name" value="Ankyrin_rpt"/>
</dbReference>
<dbReference type="GO" id="GO:0005634">
    <property type="term" value="C:nucleus"/>
    <property type="evidence" value="ECO:0007669"/>
    <property type="project" value="TreeGrafter"/>
</dbReference>
<sequence length="344" mass="37299">MREEDKGMLGGGGDDAGLANASAQGQVETVRQLLETGADPNGVNRFGRRPIQVMMMGSTRVAELLLCHGAEPNCADPTTLTRPVHDAAREGFLDTLVVLHRAGARLDVRDAWGRLPVDLAEERGHRAVAGYLRAAAGGTEGGSHTLTEVAEGPGSAKTGGLGQKGRLEHAHSEIREEGQRKDARSKRGFCSRNFRKPLAGLGERAWGETGQDWNRMFLYAQPLRRLRCPQLTRIAQSLCVRCKRRLQIREEPGVVCGMPSARIIYPGFPVASPPAACLRPPCPRLAGLELGEPEQPAEQCRRDLRDWGVGLLTGSSLDGETLCRGVGILIRGQRSRLRTLLISV</sequence>
<reference evidence="8" key="1">
    <citation type="submission" date="2025-08" db="UniProtKB">
        <authorList>
            <consortium name="RefSeq"/>
        </authorList>
    </citation>
    <scope>IDENTIFICATION</scope>
</reference>
<name>A0A9B0H8Z8_ODORO</name>
<dbReference type="AlphaFoldDB" id="A0A9B0H8Z8"/>
<evidence type="ECO:0000313" key="7">
    <source>
        <dbReference type="Proteomes" id="UP000245340"/>
    </source>
</evidence>
<dbReference type="PANTHER" id="PTHR24201:SF8">
    <property type="entry name" value="CYCLIN-DEPENDENT KINASE 4 INHIBITOR B"/>
    <property type="match status" value="1"/>
</dbReference>
<feature type="compositionally biased region" description="Basic and acidic residues" evidence="6">
    <location>
        <begin position="165"/>
        <end position="182"/>
    </location>
</feature>
<evidence type="ECO:0000256" key="3">
    <source>
        <dbReference type="ARBA" id="ARBA00023306"/>
    </source>
</evidence>
<dbReference type="Proteomes" id="UP000245340">
    <property type="component" value="Unplaced"/>
</dbReference>
<dbReference type="GO" id="GO:0004861">
    <property type="term" value="F:cyclin-dependent protein serine/threonine kinase inhibitor activity"/>
    <property type="evidence" value="ECO:0007669"/>
    <property type="project" value="TreeGrafter"/>
</dbReference>
<dbReference type="GO" id="GO:0005737">
    <property type="term" value="C:cytoplasm"/>
    <property type="evidence" value="ECO:0007669"/>
    <property type="project" value="TreeGrafter"/>
</dbReference>
<dbReference type="PANTHER" id="PTHR24201">
    <property type="entry name" value="ANK_REP_REGION DOMAIN-CONTAINING PROTEIN"/>
    <property type="match status" value="1"/>
</dbReference>
<keyword evidence="1" id="KW-0677">Repeat</keyword>
<evidence type="ECO:0000256" key="1">
    <source>
        <dbReference type="ARBA" id="ARBA00022737"/>
    </source>
</evidence>
<dbReference type="GO" id="GO:0008285">
    <property type="term" value="P:negative regulation of cell population proliferation"/>
    <property type="evidence" value="ECO:0007669"/>
    <property type="project" value="TreeGrafter"/>
</dbReference>
<evidence type="ECO:0000313" key="8">
    <source>
        <dbReference type="RefSeq" id="XP_004412971.1"/>
    </source>
</evidence>
<keyword evidence="7" id="KW-1185">Reference proteome</keyword>
<comment type="similarity">
    <text evidence="4">Belongs to the CDKN2 cyclin-dependent kinase inhibitor family.</text>
</comment>
<feature type="region of interest" description="Disordered" evidence="6">
    <location>
        <begin position="1"/>
        <end position="24"/>
    </location>
</feature>
<feature type="repeat" description="ANK" evidence="5">
    <location>
        <begin position="13"/>
        <end position="45"/>
    </location>
</feature>